<dbReference type="EMBL" id="JADYXP020000003">
    <property type="protein sequence ID" value="KAL0129325.1"/>
    <property type="molecule type" value="Genomic_DNA"/>
</dbReference>
<sequence>MQTPQIACSEYSTWLDTSHSTSKTKHLTLDSSQRFKCQDQHNDQRNAVELSLHGNRRIQSRGKENARHCSTIEVVSQLHLHRYYRRFICPFT</sequence>
<gene>
    <name evidence="1" type="ORF">PUN28_004196</name>
</gene>
<accession>A0AAW2GQ07</accession>
<protein>
    <submittedName>
        <fullName evidence="1">Uncharacterized protein</fullName>
    </submittedName>
</protein>
<proteinExistence type="predicted"/>
<dbReference type="AlphaFoldDB" id="A0AAW2GQ07"/>
<dbReference type="Proteomes" id="UP001430953">
    <property type="component" value="Unassembled WGS sequence"/>
</dbReference>
<evidence type="ECO:0000313" key="1">
    <source>
        <dbReference type="EMBL" id="KAL0129325.1"/>
    </source>
</evidence>
<evidence type="ECO:0000313" key="2">
    <source>
        <dbReference type="Proteomes" id="UP001430953"/>
    </source>
</evidence>
<reference evidence="1 2" key="1">
    <citation type="submission" date="2023-03" db="EMBL/GenBank/DDBJ databases">
        <title>High recombination rates correlate with genetic variation in Cardiocondyla obscurior ants.</title>
        <authorList>
            <person name="Errbii M."/>
        </authorList>
    </citation>
    <scope>NUCLEOTIDE SEQUENCE [LARGE SCALE GENOMIC DNA]</scope>
    <source>
        <strain evidence="1">Alpha-2009</strain>
        <tissue evidence="1">Whole body</tissue>
    </source>
</reference>
<keyword evidence="2" id="KW-1185">Reference proteome</keyword>
<name>A0AAW2GQ07_9HYME</name>
<comment type="caution">
    <text evidence="1">The sequence shown here is derived from an EMBL/GenBank/DDBJ whole genome shotgun (WGS) entry which is preliminary data.</text>
</comment>
<organism evidence="1 2">
    <name type="scientific">Cardiocondyla obscurior</name>
    <dbReference type="NCBI Taxonomy" id="286306"/>
    <lineage>
        <taxon>Eukaryota</taxon>
        <taxon>Metazoa</taxon>
        <taxon>Ecdysozoa</taxon>
        <taxon>Arthropoda</taxon>
        <taxon>Hexapoda</taxon>
        <taxon>Insecta</taxon>
        <taxon>Pterygota</taxon>
        <taxon>Neoptera</taxon>
        <taxon>Endopterygota</taxon>
        <taxon>Hymenoptera</taxon>
        <taxon>Apocrita</taxon>
        <taxon>Aculeata</taxon>
        <taxon>Formicoidea</taxon>
        <taxon>Formicidae</taxon>
        <taxon>Myrmicinae</taxon>
        <taxon>Cardiocondyla</taxon>
    </lineage>
</organism>